<name>A0A1C3CUE7_9GAMM</name>
<keyword evidence="2" id="KW-0808">Transferase</keyword>
<reference evidence="2 3" key="1">
    <citation type="submission" date="2016-07" db="EMBL/GenBank/DDBJ databases">
        <title>Acinetobacter sp. ANC 4603.</title>
        <authorList>
            <person name="Radolfova-Krizova L."/>
            <person name="Nemec A."/>
        </authorList>
    </citation>
    <scope>NUCLEOTIDE SEQUENCE [LARGE SCALE GENOMIC DNA]</scope>
    <source>
        <strain evidence="2 3">ANC 4603</strain>
    </source>
</reference>
<dbReference type="STRING" id="1891224.BBP83_10765"/>
<feature type="domain" description="Glycosyl transferase family 25" evidence="1">
    <location>
        <begin position="2"/>
        <end position="184"/>
    </location>
</feature>
<protein>
    <submittedName>
        <fullName evidence="2">Glycosyl transferase</fullName>
    </submittedName>
</protein>
<keyword evidence="3" id="KW-1185">Reference proteome</keyword>
<organism evidence="2 3">
    <name type="scientific">Acinetobacter celticus</name>
    <dbReference type="NCBI Taxonomy" id="1891224"/>
    <lineage>
        <taxon>Bacteria</taxon>
        <taxon>Pseudomonadati</taxon>
        <taxon>Pseudomonadota</taxon>
        <taxon>Gammaproteobacteria</taxon>
        <taxon>Moraxellales</taxon>
        <taxon>Moraxellaceae</taxon>
        <taxon>Acinetobacter</taxon>
    </lineage>
</organism>
<dbReference type="Pfam" id="PF01755">
    <property type="entry name" value="Glyco_transf_25"/>
    <property type="match status" value="1"/>
</dbReference>
<evidence type="ECO:0000313" key="2">
    <source>
        <dbReference type="EMBL" id="ODA12363.1"/>
    </source>
</evidence>
<evidence type="ECO:0000259" key="1">
    <source>
        <dbReference type="Pfam" id="PF01755"/>
    </source>
</evidence>
<evidence type="ECO:0000313" key="3">
    <source>
        <dbReference type="Proteomes" id="UP000186553"/>
    </source>
</evidence>
<dbReference type="GO" id="GO:0016740">
    <property type="term" value="F:transferase activity"/>
    <property type="evidence" value="ECO:0007669"/>
    <property type="project" value="UniProtKB-KW"/>
</dbReference>
<dbReference type="RefSeq" id="WP_068888789.1">
    <property type="nucleotide sequence ID" value="NZ_CBCRUU010000010.1"/>
</dbReference>
<accession>A0A1C3CUE7</accession>
<dbReference type="Proteomes" id="UP000186553">
    <property type="component" value="Unassembled WGS sequence"/>
</dbReference>
<sequence>MKVFIISIEEQNSPRLNKFLSQPFFEQGNLKYTKLGVKGGELSAKQYFEDAVKGRSSPLTPGELGCTLSHLNALENFLKTDEEYILILEDDAILPVDLSLEILEEELKKIKLPKNTLFSLGGIQMKECHKVRGKYCNFSLFGKKVLEVVPDFYHRVNYTVSYIVDRKMAKTLLEYHKPIRRTDDWSYLCDFDSSVNILMTYLVDHPVIEKGEVNKNLSTIENERVDNIQILSSKYGFGIRKNLAKLKYKTYKI</sequence>
<gene>
    <name evidence="2" type="ORF">BBP83_10765</name>
</gene>
<dbReference type="OrthoDB" id="9816113at2"/>
<dbReference type="EMBL" id="MBDL01000011">
    <property type="protein sequence ID" value="ODA12363.1"/>
    <property type="molecule type" value="Genomic_DNA"/>
</dbReference>
<dbReference type="InterPro" id="IPR002654">
    <property type="entry name" value="Glyco_trans_25"/>
</dbReference>
<dbReference type="CDD" id="cd06532">
    <property type="entry name" value="Glyco_transf_25"/>
    <property type="match status" value="1"/>
</dbReference>
<comment type="caution">
    <text evidence="2">The sequence shown here is derived from an EMBL/GenBank/DDBJ whole genome shotgun (WGS) entry which is preliminary data.</text>
</comment>
<proteinExistence type="predicted"/>
<dbReference type="AlphaFoldDB" id="A0A1C3CUE7"/>